<proteinExistence type="predicted"/>
<evidence type="ECO:0000256" key="1">
    <source>
        <dbReference type="SAM" id="SignalP"/>
    </source>
</evidence>
<accession>A0AA38VQ32</accession>
<evidence type="ECO:0000313" key="2">
    <source>
        <dbReference type="EMBL" id="KAJ9156831.1"/>
    </source>
</evidence>
<keyword evidence="3" id="KW-1185">Reference proteome</keyword>
<organism evidence="2 3">
    <name type="scientific">Coniochaeta hoffmannii</name>
    <dbReference type="NCBI Taxonomy" id="91930"/>
    <lineage>
        <taxon>Eukaryota</taxon>
        <taxon>Fungi</taxon>
        <taxon>Dikarya</taxon>
        <taxon>Ascomycota</taxon>
        <taxon>Pezizomycotina</taxon>
        <taxon>Sordariomycetes</taxon>
        <taxon>Sordariomycetidae</taxon>
        <taxon>Coniochaetales</taxon>
        <taxon>Coniochaetaceae</taxon>
        <taxon>Coniochaeta</taxon>
    </lineage>
</organism>
<name>A0AA38VQ32_9PEZI</name>
<feature type="signal peptide" evidence="1">
    <location>
        <begin position="1"/>
        <end position="18"/>
    </location>
</feature>
<dbReference type="AlphaFoldDB" id="A0AA38VQ32"/>
<sequence>MRSPVILLLAALVATGAALNIHNPSTGNSLDSRGVLVGRACSSNGCKCVSGLAQGVYCGNCVVGAGTYAVKTKRVASHAFECSPSGGCCDYGKASDCGTSSARCREGSPV</sequence>
<reference evidence="2" key="1">
    <citation type="submission" date="2022-07" db="EMBL/GenBank/DDBJ databases">
        <title>Fungi with potential for degradation of polypropylene.</title>
        <authorList>
            <person name="Gostincar C."/>
        </authorList>
    </citation>
    <scope>NUCLEOTIDE SEQUENCE</scope>
    <source>
        <strain evidence="2">EXF-13287</strain>
    </source>
</reference>
<keyword evidence="1" id="KW-0732">Signal</keyword>
<protein>
    <submittedName>
        <fullName evidence="2">Uncharacterized protein</fullName>
    </submittedName>
</protein>
<gene>
    <name evidence="2" type="ORF">NKR19_g4149</name>
</gene>
<dbReference type="EMBL" id="JANBVN010000050">
    <property type="protein sequence ID" value="KAJ9156831.1"/>
    <property type="molecule type" value="Genomic_DNA"/>
</dbReference>
<dbReference type="Proteomes" id="UP001174691">
    <property type="component" value="Unassembled WGS sequence"/>
</dbReference>
<evidence type="ECO:0000313" key="3">
    <source>
        <dbReference type="Proteomes" id="UP001174691"/>
    </source>
</evidence>
<feature type="chain" id="PRO_5041425416" evidence="1">
    <location>
        <begin position="19"/>
        <end position="110"/>
    </location>
</feature>
<comment type="caution">
    <text evidence="2">The sequence shown here is derived from an EMBL/GenBank/DDBJ whole genome shotgun (WGS) entry which is preliminary data.</text>
</comment>